<reference evidence="8" key="1">
    <citation type="submission" date="2017-09" db="EMBL/GenBank/DDBJ databases">
        <title>Depth-based differentiation of microbial function through sediment-hosted aquifers and enrichment of novel symbionts in the deep terrestrial subsurface.</title>
        <authorList>
            <person name="Probst A.J."/>
            <person name="Ladd B."/>
            <person name="Jarett J.K."/>
            <person name="Geller-Mcgrath D.E."/>
            <person name="Sieber C.M.K."/>
            <person name="Emerson J.B."/>
            <person name="Anantharaman K."/>
            <person name="Thomas B.C."/>
            <person name="Malmstrom R."/>
            <person name="Stieglmeier M."/>
            <person name="Klingl A."/>
            <person name="Woyke T."/>
            <person name="Ryan C.M."/>
            <person name="Banfield J.F."/>
        </authorList>
    </citation>
    <scope>NUCLEOTIDE SEQUENCE [LARGE SCALE GENOMIC DNA]</scope>
</reference>
<evidence type="ECO:0000256" key="4">
    <source>
        <dbReference type="ARBA" id="ARBA00023136"/>
    </source>
</evidence>
<feature type="transmembrane region" description="Helical" evidence="5">
    <location>
        <begin position="50"/>
        <end position="78"/>
    </location>
</feature>
<feature type="transmembrane region" description="Helical" evidence="5">
    <location>
        <begin position="277"/>
        <end position="294"/>
    </location>
</feature>
<feature type="transmembrane region" description="Helical" evidence="5">
    <location>
        <begin position="90"/>
        <end position="112"/>
    </location>
</feature>
<feature type="transmembrane region" description="Helical" evidence="5">
    <location>
        <begin position="301"/>
        <end position="321"/>
    </location>
</feature>
<name>A0A2H0YUG0_9BACT</name>
<feature type="transmembrane region" description="Helical" evidence="5">
    <location>
        <begin position="456"/>
        <end position="473"/>
    </location>
</feature>
<dbReference type="Proteomes" id="UP000228711">
    <property type="component" value="Unassembled WGS sequence"/>
</dbReference>
<feature type="domain" description="O-antigen ligase-related" evidence="6">
    <location>
        <begin position="266"/>
        <end position="412"/>
    </location>
</feature>
<sequence>MTDITGLKKNFFPIHFLDSFLRWKWWACAAAAFGAASVAVLGLKGLAIAFGLVGAGIIVFEIIRAPWKGVIIIAFVLPFERFGSLEVSGFTIRASQVILGVTLLVTIAYALAGKIRFRFRGVHIPLALFFIGALLAFPHALNPFRAATTIAFMAFTATLAFLLPTLLVDKKKIERVIQSLLVGAIVTSAFGLFQFAGDLAGLPQSITGLRDLYSKDVFGFPRIQSTALEPLYFANYLLLPIAISIVSLIRRQRTLVPYAVVLLPLALPVFVLTLSRAAYIAMAFLVLIMAIALFRRVIRPSYVVLGIVLIVLTIFVVMYALSLTGDQTVSIEAFTRQATDLFGGASFADRASTVSQATELIKLNPMGVGPGNFGPAVAIHPRVEPTGGWLIVNNIYFEVLAEEGILGLLGFLALCVYVVFASLRTYWQEKDALLQSLLLAVGAAFVAILAQYMTFSILYIVHIWFCIGLALTLSKSFSKKV</sequence>
<dbReference type="AlphaFoldDB" id="A0A2H0YUG0"/>
<keyword evidence="3 5" id="KW-1133">Transmembrane helix</keyword>
<accession>A0A2H0YUG0</accession>
<dbReference type="EMBL" id="PEXV01000115">
    <property type="protein sequence ID" value="PIS41372.1"/>
    <property type="molecule type" value="Genomic_DNA"/>
</dbReference>
<keyword evidence="4 5" id="KW-0472">Membrane</keyword>
<comment type="caution">
    <text evidence="7">The sequence shown here is derived from an EMBL/GenBank/DDBJ whole genome shotgun (WGS) entry which is preliminary data.</text>
</comment>
<evidence type="ECO:0000256" key="1">
    <source>
        <dbReference type="ARBA" id="ARBA00004141"/>
    </source>
</evidence>
<organism evidence="7 8">
    <name type="scientific">Candidatus Kerfeldbacteria bacterium CG08_land_8_20_14_0_20_42_7</name>
    <dbReference type="NCBI Taxonomy" id="2014245"/>
    <lineage>
        <taxon>Bacteria</taxon>
        <taxon>Candidatus Kerfeldiibacteriota</taxon>
    </lineage>
</organism>
<evidence type="ECO:0000256" key="5">
    <source>
        <dbReference type="SAM" id="Phobius"/>
    </source>
</evidence>
<comment type="subcellular location">
    <subcellularLocation>
        <location evidence="1">Membrane</location>
        <topology evidence="1">Multi-pass membrane protein</topology>
    </subcellularLocation>
</comment>
<evidence type="ECO:0000259" key="6">
    <source>
        <dbReference type="Pfam" id="PF04932"/>
    </source>
</evidence>
<protein>
    <recommendedName>
        <fullName evidence="6">O-antigen ligase-related domain-containing protein</fullName>
    </recommendedName>
</protein>
<feature type="transmembrane region" description="Helical" evidence="5">
    <location>
        <begin position="23"/>
        <end position="43"/>
    </location>
</feature>
<dbReference type="PANTHER" id="PTHR37422">
    <property type="entry name" value="TEICHURONIC ACID BIOSYNTHESIS PROTEIN TUAE"/>
    <property type="match status" value="1"/>
</dbReference>
<evidence type="ECO:0000313" key="7">
    <source>
        <dbReference type="EMBL" id="PIS41372.1"/>
    </source>
</evidence>
<feature type="transmembrane region" description="Helical" evidence="5">
    <location>
        <begin position="180"/>
        <end position="197"/>
    </location>
</feature>
<feature type="transmembrane region" description="Helical" evidence="5">
    <location>
        <begin position="231"/>
        <end position="248"/>
    </location>
</feature>
<keyword evidence="2 5" id="KW-0812">Transmembrane</keyword>
<evidence type="ECO:0000313" key="8">
    <source>
        <dbReference type="Proteomes" id="UP000228711"/>
    </source>
</evidence>
<gene>
    <name evidence="7" type="ORF">COT25_03425</name>
</gene>
<dbReference type="PANTHER" id="PTHR37422:SF13">
    <property type="entry name" value="LIPOPOLYSACCHARIDE BIOSYNTHESIS PROTEIN PA4999-RELATED"/>
    <property type="match status" value="1"/>
</dbReference>
<feature type="transmembrane region" description="Helical" evidence="5">
    <location>
        <begin position="147"/>
        <end position="168"/>
    </location>
</feature>
<feature type="transmembrane region" description="Helical" evidence="5">
    <location>
        <begin position="432"/>
        <end position="450"/>
    </location>
</feature>
<dbReference type="Pfam" id="PF04932">
    <property type="entry name" value="Wzy_C"/>
    <property type="match status" value="1"/>
</dbReference>
<dbReference type="GO" id="GO:0016020">
    <property type="term" value="C:membrane"/>
    <property type="evidence" value="ECO:0007669"/>
    <property type="project" value="UniProtKB-SubCell"/>
</dbReference>
<proteinExistence type="predicted"/>
<dbReference type="InterPro" id="IPR007016">
    <property type="entry name" value="O-antigen_ligase-rel_domated"/>
</dbReference>
<dbReference type="InterPro" id="IPR051533">
    <property type="entry name" value="WaaL-like"/>
</dbReference>
<feature type="transmembrane region" description="Helical" evidence="5">
    <location>
        <begin position="255"/>
        <end position="271"/>
    </location>
</feature>
<feature type="transmembrane region" description="Helical" evidence="5">
    <location>
        <begin position="124"/>
        <end position="141"/>
    </location>
</feature>
<evidence type="ECO:0000256" key="3">
    <source>
        <dbReference type="ARBA" id="ARBA00022989"/>
    </source>
</evidence>
<feature type="transmembrane region" description="Helical" evidence="5">
    <location>
        <begin position="404"/>
        <end position="420"/>
    </location>
</feature>
<evidence type="ECO:0000256" key="2">
    <source>
        <dbReference type="ARBA" id="ARBA00022692"/>
    </source>
</evidence>